<evidence type="ECO:0000313" key="1">
    <source>
        <dbReference type="EMBL" id="EAY17843.1"/>
    </source>
</evidence>
<proteinExistence type="predicted"/>
<dbReference type="InParanoid" id="A2DNZ4"/>
<sequence>MSINSSKEKARGDLGHSKKFIKPEDYKQIEQFVSQGITDPNVISQKVPHSVRKIKTYINCIQKGIKNVFTIEEDILLAQKLKEGITSQSVLAKIIKTKIDWMIRNRIKIFHRYFGEINNIDVNKLIQKLHQNDTADIDLNDQEDITPKGFITDIGDYENTDNIEANTNGEDENRQTDMNFVENPIQFDEFEENNMSWSELNPDSYQEIF</sequence>
<dbReference type="KEGG" id="tva:4775861"/>
<gene>
    <name evidence="1" type="ORF">TVAG_010670</name>
</gene>
<dbReference type="SMR" id="A2DNZ4"/>
<evidence type="ECO:0000313" key="2">
    <source>
        <dbReference type="Proteomes" id="UP000001542"/>
    </source>
</evidence>
<keyword evidence="2" id="KW-1185">Reference proteome</keyword>
<dbReference type="RefSeq" id="XP_001329978.1">
    <property type="nucleotide sequence ID" value="XM_001329943.1"/>
</dbReference>
<dbReference type="EMBL" id="DS113225">
    <property type="protein sequence ID" value="EAY17843.1"/>
    <property type="molecule type" value="Genomic_DNA"/>
</dbReference>
<accession>A2DNZ4</accession>
<dbReference type="Proteomes" id="UP000001542">
    <property type="component" value="Unassembled WGS sequence"/>
</dbReference>
<reference evidence="1" key="2">
    <citation type="journal article" date="2007" name="Science">
        <title>Draft genome sequence of the sexually transmitted pathogen Trichomonas vaginalis.</title>
        <authorList>
            <person name="Carlton J.M."/>
            <person name="Hirt R.P."/>
            <person name="Silva J.C."/>
            <person name="Delcher A.L."/>
            <person name="Schatz M."/>
            <person name="Zhao Q."/>
            <person name="Wortman J.R."/>
            <person name="Bidwell S.L."/>
            <person name="Alsmark U.C.M."/>
            <person name="Besteiro S."/>
            <person name="Sicheritz-Ponten T."/>
            <person name="Noel C.J."/>
            <person name="Dacks J.B."/>
            <person name="Foster P.G."/>
            <person name="Simillion C."/>
            <person name="Van de Peer Y."/>
            <person name="Miranda-Saavedra D."/>
            <person name="Barton G.J."/>
            <person name="Westrop G.D."/>
            <person name="Mueller S."/>
            <person name="Dessi D."/>
            <person name="Fiori P.L."/>
            <person name="Ren Q."/>
            <person name="Paulsen I."/>
            <person name="Zhang H."/>
            <person name="Bastida-Corcuera F.D."/>
            <person name="Simoes-Barbosa A."/>
            <person name="Brown M.T."/>
            <person name="Hayes R.D."/>
            <person name="Mukherjee M."/>
            <person name="Okumura C.Y."/>
            <person name="Schneider R."/>
            <person name="Smith A.J."/>
            <person name="Vanacova S."/>
            <person name="Villalvazo M."/>
            <person name="Haas B.J."/>
            <person name="Pertea M."/>
            <person name="Feldblyum T.V."/>
            <person name="Utterback T.R."/>
            <person name="Shu C.L."/>
            <person name="Osoegawa K."/>
            <person name="de Jong P.J."/>
            <person name="Hrdy I."/>
            <person name="Horvathova L."/>
            <person name="Zubacova Z."/>
            <person name="Dolezal P."/>
            <person name="Malik S.B."/>
            <person name="Logsdon J.M. Jr."/>
            <person name="Henze K."/>
            <person name="Gupta A."/>
            <person name="Wang C.C."/>
            <person name="Dunne R.L."/>
            <person name="Upcroft J.A."/>
            <person name="Upcroft P."/>
            <person name="White O."/>
            <person name="Salzberg S.L."/>
            <person name="Tang P."/>
            <person name="Chiu C.-H."/>
            <person name="Lee Y.-S."/>
            <person name="Embley T.M."/>
            <person name="Coombs G.H."/>
            <person name="Mottram J.C."/>
            <person name="Tachezy J."/>
            <person name="Fraser-Liggett C.M."/>
            <person name="Johnson P.J."/>
        </authorList>
    </citation>
    <scope>NUCLEOTIDE SEQUENCE [LARGE SCALE GENOMIC DNA]</scope>
    <source>
        <strain evidence="1">G3</strain>
    </source>
</reference>
<reference evidence="1" key="1">
    <citation type="submission" date="2006-10" db="EMBL/GenBank/DDBJ databases">
        <authorList>
            <person name="Amadeo P."/>
            <person name="Zhao Q."/>
            <person name="Wortman J."/>
            <person name="Fraser-Liggett C."/>
            <person name="Carlton J."/>
        </authorList>
    </citation>
    <scope>NUCLEOTIDE SEQUENCE</scope>
    <source>
        <strain evidence="1">G3</strain>
    </source>
</reference>
<dbReference type="AlphaFoldDB" id="A2DNZ4"/>
<organism evidence="1 2">
    <name type="scientific">Trichomonas vaginalis (strain ATCC PRA-98 / G3)</name>
    <dbReference type="NCBI Taxonomy" id="412133"/>
    <lineage>
        <taxon>Eukaryota</taxon>
        <taxon>Metamonada</taxon>
        <taxon>Parabasalia</taxon>
        <taxon>Trichomonadida</taxon>
        <taxon>Trichomonadidae</taxon>
        <taxon>Trichomonas</taxon>
    </lineage>
</organism>
<name>A2DNZ4_TRIV3</name>
<protein>
    <submittedName>
        <fullName evidence="1">Uncharacterized protein</fullName>
    </submittedName>
</protein>
<dbReference type="VEuPathDB" id="TrichDB:TVAGG3_0989920"/>
<dbReference type="VEuPathDB" id="TrichDB:TVAG_010670"/>